<dbReference type="Proteomes" id="UP000199393">
    <property type="component" value="Chromosome I"/>
</dbReference>
<dbReference type="Pfam" id="PF12680">
    <property type="entry name" value="SnoaL_2"/>
    <property type="match status" value="1"/>
</dbReference>
<accession>A0A1C3MXB7</accession>
<gene>
    <name evidence="2" type="ORF">GA0070620_0448</name>
</gene>
<dbReference type="OrthoDB" id="1256785at2"/>
<feature type="domain" description="SnoaL-like" evidence="1">
    <location>
        <begin position="23"/>
        <end position="109"/>
    </location>
</feature>
<reference evidence="3" key="1">
    <citation type="submission" date="2016-06" db="EMBL/GenBank/DDBJ databases">
        <authorList>
            <person name="Varghese N."/>
        </authorList>
    </citation>
    <scope>NUCLEOTIDE SEQUENCE [LARGE SCALE GENOMIC DNA]</scope>
    <source>
        <strain evidence="3">DSM 45344</strain>
    </source>
</reference>
<dbReference type="InterPro" id="IPR037401">
    <property type="entry name" value="SnoaL-like"/>
</dbReference>
<evidence type="ECO:0000313" key="3">
    <source>
        <dbReference type="Proteomes" id="UP000199393"/>
    </source>
</evidence>
<name>A0A1C3MXB7_9ACTN</name>
<dbReference type="RefSeq" id="WP_091588037.1">
    <property type="nucleotide sequence ID" value="NZ_JBHRWG010000002.1"/>
</dbReference>
<keyword evidence="3" id="KW-1185">Reference proteome</keyword>
<dbReference type="EMBL" id="LT598496">
    <property type="protein sequence ID" value="SBV24980.1"/>
    <property type="molecule type" value="Genomic_DNA"/>
</dbReference>
<evidence type="ECO:0000259" key="1">
    <source>
        <dbReference type="Pfam" id="PF12680"/>
    </source>
</evidence>
<organism evidence="2 3">
    <name type="scientific">Micromonospora krabiensis</name>
    <dbReference type="NCBI Taxonomy" id="307121"/>
    <lineage>
        <taxon>Bacteria</taxon>
        <taxon>Bacillati</taxon>
        <taxon>Actinomycetota</taxon>
        <taxon>Actinomycetes</taxon>
        <taxon>Micromonosporales</taxon>
        <taxon>Micromonosporaceae</taxon>
        <taxon>Micromonospora</taxon>
    </lineage>
</organism>
<dbReference type="AlphaFoldDB" id="A0A1C3MXB7"/>
<dbReference type="SUPFAM" id="SSF54427">
    <property type="entry name" value="NTF2-like"/>
    <property type="match status" value="1"/>
</dbReference>
<dbReference type="STRING" id="307121.GA0070620_0448"/>
<dbReference type="InterPro" id="IPR032710">
    <property type="entry name" value="NTF2-like_dom_sf"/>
</dbReference>
<evidence type="ECO:0000313" key="2">
    <source>
        <dbReference type="EMBL" id="SBV24980.1"/>
    </source>
</evidence>
<proteinExistence type="predicted"/>
<protein>
    <submittedName>
        <fullName evidence="2">SnoaL-like domain-containing protein</fullName>
    </submittedName>
</protein>
<dbReference type="Gene3D" id="3.10.450.50">
    <property type="match status" value="1"/>
</dbReference>
<sequence>MTPVRINDAIREIAFEPRLGLDEAVEKYYAPDLIHVSDGRARDRAEFGAMCAGLRARIAEGQVTILDELCDGSTYATRHRYRMTLADGTVVHREIYHFATLAPDGRFQRVHETGFDVE</sequence>